<proteinExistence type="predicted"/>
<dbReference type="Gene3D" id="2.60.120.260">
    <property type="entry name" value="Galactose-binding domain-like"/>
    <property type="match status" value="2"/>
</dbReference>
<evidence type="ECO:0000313" key="5">
    <source>
        <dbReference type="Proteomes" id="UP000887567"/>
    </source>
</evidence>
<evidence type="ECO:0000313" key="4">
    <source>
        <dbReference type="EnsemblMetazoa" id="XP_020914078.2"/>
    </source>
</evidence>
<dbReference type="SUPFAM" id="SSF49785">
    <property type="entry name" value="Galactose-binding domain-like"/>
    <property type="match status" value="2"/>
</dbReference>
<dbReference type="PROSITE" id="PS01286">
    <property type="entry name" value="FA58C_2"/>
    <property type="match status" value="1"/>
</dbReference>
<keyword evidence="2" id="KW-1133">Transmembrane helix</keyword>
<protein>
    <recommendedName>
        <fullName evidence="3">F5/8 type C domain-containing protein</fullName>
    </recommendedName>
</protein>
<dbReference type="InterPro" id="IPR008979">
    <property type="entry name" value="Galactose-bd-like_sf"/>
</dbReference>
<dbReference type="AlphaFoldDB" id="A0A913Y4N7"/>
<dbReference type="SMART" id="SM00231">
    <property type="entry name" value="FA58C"/>
    <property type="match status" value="2"/>
</dbReference>
<keyword evidence="5" id="KW-1185">Reference proteome</keyword>
<feature type="domain" description="F5/8 type C" evidence="3">
    <location>
        <begin position="174"/>
        <end position="318"/>
    </location>
</feature>
<dbReference type="PROSITE" id="PS50022">
    <property type="entry name" value="FA58C_3"/>
    <property type="match status" value="2"/>
</dbReference>
<name>A0A913Y4N7_EXADI</name>
<feature type="transmembrane region" description="Helical" evidence="2">
    <location>
        <begin position="391"/>
        <end position="414"/>
    </location>
</feature>
<dbReference type="Pfam" id="PF00754">
    <property type="entry name" value="F5_F8_type_C"/>
    <property type="match status" value="2"/>
</dbReference>
<sequence>MLSFSLKVNDKLKSKTASCSKHSVGVPSPFIIPSHRFTASSYLPSFKPSLARLEGGYSWLTRASSNEYLQIDLGQIFRICAVLTQGSPRYDHWVKNYTLQYSHDNKLWETYQEWDGKRKEKTTKFFQANSDRSTIVTNHIKYPFKAKFVRVVPGKTYSNMMSLRVDFKGTAEACTVPLGVENNGISDSQMTSSSSLDISHAASRGRLYGNSSWCSSSSSNISYIQVDLGRVKTVTGIATQGNPSRDIWVKSFILRYFRSGLWHSYKEGKATKEFTGNNNKHDVIVNWLCRPLTTRYIRIIPLTNMGGWKCMRLGLYGCDYSGNCYTPRINTLSTLFTTKLPTERTTEKGNCYTPRINTLSTLFTTKLPTERTTEKGMNIVVPAESSSTVPMVIAVIALGALVGFSLTTNVFLAYKLYKNKKGFQISSSPDGQPTHSLDNHVTNEGFIQEERATTNDEINQSTQETGEYMEPIDNNIATRPMTMPNTEANSTYMPLKPKEQAIYQPLLRNGNKMGNERKEGKKPTEYLEILPEEDLTAPYEDMSTNV</sequence>
<dbReference type="PANTHER" id="PTHR24543:SF291">
    <property type="entry name" value="SMOKE ALARM, ISOFORM D"/>
    <property type="match status" value="1"/>
</dbReference>
<dbReference type="EnsemblMetazoa" id="XM_021058419.2">
    <property type="protein sequence ID" value="XP_020914078.2"/>
    <property type="gene ID" value="LOC110251688"/>
</dbReference>
<organism evidence="4 5">
    <name type="scientific">Exaiptasia diaphana</name>
    <name type="common">Tropical sea anemone</name>
    <name type="synonym">Aiptasia pulchella</name>
    <dbReference type="NCBI Taxonomy" id="2652724"/>
    <lineage>
        <taxon>Eukaryota</taxon>
        <taxon>Metazoa</taxon>
        <taxon>Cnidaria</taxon>
        <taxon>Anthozoa</taxon>
        <taxon>Hexacorallia</taxon>
        <taxon>Actiniaria</taxon>
        <taxon>Aiptasiidae</taxon>
        <taxon>Exaiptasia</taxon>
    </lineage>
</organism>
<dbReference type="Proteomes" id="UP000887567">
    <property type="component" value="Unplaced"/>
</dbReference>
<feature type="domain" description="F5/8 type C" evidence="3">
    <location>
        <begin position="19"/>
        <end position="170"/>
    </location>
</feature>
<dbReference type="PROSITE" id="PS01285">
    <property type="entry name" value="FA58C_1"/>
    <property type="match status" value="2"/>
</dbReference>
<keyword evidence="2" id="KW-0472">Membrane</keyword>
<dbReference type="FunFam" id="2.60.120.260:FF:000016">
    <property type="entry name" value="Contactin-associated protein-like 4 isoform 1"/>
    <property type="match status" value="1"/>
</dbReference>
<dbReference type="RefSeq" id="XP_020914078.2">
    <property type="nucleotide sequence ID" value="XM_021058419.2"/>
</dbReference>
<accession>A0A913Y4N7</accession>
<feature type="compositionally biased region" description="Basic and acidic residues" evidence="1">
    <location>
        <begin position="514"/>
        <end position="525"/>
    </location>
</feature>
<evidence type="ECO:0000259" key="3">
    <source>
        <dbReference type="PROSITE" id="PS50022"/>
    </source>
</evidence>
<keyword evidence="2" id="KW-0812">Transmembrane</keyword>
<dbReference type="KEGG" id="epa:110251688"/>
<dbReference type="PANTHER" id="PTHR24543">
    <property type="entry name" value="MULTICOPPER OXIDASE-RELATED"/>
    <property type="match status" value="1"/>
</dbReference>
<evidence type="ECO:0000256" key="1">
    <source>
        <dbReference type="SAM" id="MobiDB-lite"/>
    </source>
</evidence>
<evidence type="ECO:0000256" key="2">
    <source>
        <dbReference type="SAM" id="Phobius"/>
    </source>
</evidence>
<dbReference type="GeneID" id="110251688"/>
<feature type="region of interest" description="Disordered" evidence="1">
    <location>
        <begin position="510"/>
        <end position="546"/>
    </location>
</feature>
<reference evidence="4" key="1">
    <citation type="submission" date="2022-11" db="UniProtKB">
        <authorList>
            <consortium name="EnsemblMetazoa"/>
        </authorList>
    </citation>
    <scope>IDENTIFICATION</scope>
</reference>
<dbReference type="InterPro" id="IPR000421">
    <property type="entry name" value="FA58C"/>
</dbReference>
<dbReference type="CDD" id="cd00057">
    <property type="entry name" value="FA58C"/>
    <property type="match status" value="2"/>
</dbReference>